<organism evidence="1">
    <name type="scientific">Tetraselmis sp. GSL018</name>
    <dbReference type="NCBI Taxonomy" id="582737"/>
    <lineage>
        <taxon>Eukaryota</taxon>
        <taxon>Viridiplantae</taxon>
        <taxon>Chlorophyta</taxon>
        <taxon>core chlorophytes</taxon>
        <taxon>Chlorodendrophyceae</taxon>
        <taxon>Chlorodendrales</taxon>
        <taxon>Chlorodendraceae</taxon>
        <taxon>Tetraselmis</taxon>
    </lineage>
</organism>
<evidence type="ECO:0000313" key="1">
    <source>
        <dbReference type="EMBL" id="JAC63261.1"/>
    </source>
</evidence>
<dbReference type="EMBL" id="GBEZ01023639">
    <property type="protein sequence ID" value="JAC63261.1"/>
    <property type="molecule type" value="Transcribed_RNA"/>
</dbReference>
<protein>
    <submittedName>
        <fullName evidence="1">Uncharacterized protein</fullName>
    </submittedName>
</protein>
<gene>
    <name evidence="1" type="ORF">TSPGSL018_21076</name>
</gene>
<proteinExistence type="predicted"/>
<name>A0A061QY72_9CHLO</name>
<dbReference type="AlphaFoldDB" id="A0A061QY72"/>
<feature type="non-terminal residue" evidence="1">
    <location>
        <position position="1"/>
    </location>
</feature>
<reference evidence="1" key="1">
    <citation type="submission" date="2014-05" db="EMBL/GenBank/DDBJ databases">
        <title>The transcriptome of the halophilic microalga Tetraselmis sp. GSL018 isolated from the Great Salt Lake, Utah.</title>
        <authorList>
            <person name="Jinkerson R.E."/>
            <person name="D'Adamo S."/>
            <person name="Posewitz M.C."/>
        </authorList>
    </citation>
    <scope>NUCLEOTIDE SEQUENCE</scope>
    <source>
        <strain evidence="1">GSL018</strain>
    </source>
</reference>
<accession>A0A061QY72</accession>
<sequence>AVDKDPEKVIGSDVVSDEEARDFCQRIVKVLKVLREKRRMGLSEVQLTIEIEQPEEIERNKILGIEDVPSREERALALARVTEGKIPENRLAL</sequence>
<feature type="non-terminal residue" evidence="1">
    <location>
        <position position="93"/>
    </location>
</feature>